<dbReference type="InterPro" id="IPR052906">
    <property type="entry name" value="Type_IV_Methyl-Rstrct_Enzyme"/>
</dbReference>
<dbReference type="InterPro" id="IPR011856">
    <property type="entry name" value="tRNA_endonuc-like_dom_sf"/>
</dbReference>
<feature type="region of interest" description="Disordered" evidence="1">
    <location>
        <begin position="95"/>
        <end position="131"/>
    </location>
</feature>
<proteinExistence type="predicted"/>
<dbReference type="InterPro" id="IPR025745">
    <property type="entry name" value="Mrr-like_N_dom"/>
</dbReference>
<evidence type="ECO:0000259" key="2">
    <source>
        <dbReference type="Pfam" id="PF04471"/>
    </source>
</evidence>
<evidence type="ECO:0000313" key="5">
    <source>
        <dbReference type="Proteomes" id="UP001556631"/>
    </source>
</evidence>
<dbReference type="RefSeq" id="WP_367990621.1">
    <property type="nucleotide sequence ID" value="NZ_JBFPJR010000001.1"/>
</dbReference>
<evidence type="ECO:0000259" key="3">
    <source>
        <dbReference type="Pfam" id="PF14338"/>
    </source>
</evidence>
<name>A0ABV3SSY4_9ACTN</name>
<feature type="domain" description="Restriction system protein Mrr-like N-terminal" evidence="3">
    <location>
        <begin position="9"/>
        <end position="95"/>
    </location>
</feature>
<evidence type="ECO:0000256" key="1">
    <source>
        <dbReference type="SAM" id="MobiDB-lite"/>
    </source>
</evidence>
<keyword evidence="4" id="KW-0540">Nuclease</keyword>
<protein>
    <submittedName>
        <fullName evidence="4">Restriction endonuclease</fullName>
        <ecNumber evidence="4">3.1.21.-</ecNumber>
    </submittedName>
</protein>
<dbReference type="PANTHER" id="PTHR30015:SF7">
    <property type="entry name" value="TYPE IV METHYL-DIRECTED RESTRICTION ENZYME ECOKMRR"/>
    <property type="match status" value="1"/>
</dbReference>
<accession>A0ABV3SSY4</accession>
<feature type="domain" description="Restriction endonuclease type IV Mrr" evidence="2">
    <location>
        <begin position="143"/>
        <end position="258"/>
    </location>
</feature>
<dbReference type="GO" id="GO:0004519">
    <property type="term" value="F:endonuclease activity"/>
    <property type="evidence" value="ECO:0007669"/>
    <property type="project" value="UniProtKB-KW"/>
</dbReference>
<reference evidence="4 5" key="1">
    <citation type="submission" date="2024-07" db="EMBL/GenBank/DDBJ databases">
        <authorList>
            <person name="Lee S."/>
            <person name="Kang M."/>
        </authorList>
    </citation>
    <scope>NUCLEOTIDE SEQUENCE [LARGE SCALE GENOMIC DNA]</scope>
    <source>
        <strain evidence="4 5">DS6</strain>
    </source>
</reference>
<gene>
    <name evidence="4" type="ORF">AB3X52_00345</name>
</gene>
<dbReference type="Pfam" id="PF14338">
    <property type="entry name" value="Mrr_N"/>
    <property type="match status" value="1"/>
</dbReference>
<dbReference type="InterPro" id="IPR007560">
    <property type="entry name" value="Restrct_endonuc_IV_Mrr"/>
</dbReference>
<dbReference type="GO" id="GO:0016787">
    <property type="term" value="F:hydrolase activity"/>
    <property type="evidence" value="ECO:0007669"/>
    <property type="project" value="UniProtKB-KW"/>
</dbReference>
<organism evidence="4 5">
    <name type="scientific">Nocardioides eburneus</name>
    <dbReference type="NCBI Taxonomy" id="3231482"/>
    <lineage>
        <taxon>Bacteria</taxon>
        <taxon>Bacillati</taxon>
        <taxon>Actinomycetota</taxon>
        <taxon>Actinomycetes</taxon>
        <taxon>Propionibacteriales</taxon>
        <taxon>Nocardioidaceae</taxon>
        <taxon>Nocardioides</taxon>
    </lineage>
</organism>
<comment type="caution">
    <text evidence="4">The sequence shown here is derived from an EMBL/GenBank/DDBJ whole genome shotgun (WGS) entry which is preliminary data.</text>
</comment>
<dbReference type="SUPFAM" id="SSF52980">
    <property type="entry name" value="Restriction endonuclease-like"/>
    <property type="match status" value="1"/>
</dbReference>
<dbReference type="EC" id="3.1.21.-" evidence="4"/>
<dbReference type="EMBL" id="JBFPJR010000001">
    <property type="protein sequence ID" value="MEX0426050.1"/>
    <property type="molecule type" value="Genomic_DNA"/>
</dbReference>
<dbReference type="PANTHER" id="PTHR30015">
    <property type="entry name" value="MRR RESTRICTION SYSTEM PROTEIN"/>
    <property type="match status" value="1"/>
</dbReference>
<sequence>MDTPDIPRYQDLLWPAVVAMRELGGSGSIEEIVEQVLAKEQFTDEQQAVLHGDGPNTEIEYRLAWARTYLKGMGLAINSRRGVWSLTDEGRVVTKDQMEPLRQEHIQRLRSERRDRNTSKEADTDDTAPEEMTWRERLLDALMAMKPDAFERLAQRLLREAGFVSASVTGRSGDGGIDGLGVYRMSLVSFPVFFQCKRYVGSVGAGAVRDFRGAMAGRGDKGLLITTGTFTADAKAEATRDGAPPLDLIDGTRLCELLKEYDLGVRTTTRSVEDVEIDPGFFSDL</sequence>
<dbReference type="InterPro" id="IPR011335">
    <property type="entry name" value="Restrct_endonuc-II-like"/>
</dbReference>
<dbReference type="Gene3D" id="3.40.1350.10">
    <property type="match status" value="1"/>
</dbReference>
<dbReference type="Proteomes" id="UP001556631">
    <property type="component" value="Unassembled WGS sequence"/>
</dbReference>
<evidence type="ECO:0000313" key="4">
    <source>
        <dbReference type="EMBL" id="MEX0426050.1"/>
    </source>
</evidence>
<dbReference type="Pfam" id="PF04471">
    <property type="entry name" value="Mrr_cat"/>
    <property type="match status" value="1"/>
</dbReference>
<keyword evidence="4" id="KW-0378">Hydrolase</keyword>
<keyword evidence="4" id="KW-0255">Endonuclease</keyword>
<feature type="compositionally biased region" description="Basic and acidic residues" evidence="1">
    <location>
        <begin position="95"/>
        <end position="122"/>
    </location>
</feature>
<keyword evidence="5" id="KW-1185">Reference proteome</keyword>